<keyword evidence="1" id="KW-0812">Transmembrane</keyword>
<keyword evidence="1" id="KW-1133">Transmembrane helix</keyword>
<keyword evidence="1" id="KW-0472">Membrane</keyword>
<name>A0A7W9BDW9_9SPHN</name>
<feature type="domain" description="CAAX prenyl protease 2/Lysostaphin resistance protein A-like" evidence="2">
    <location>
        <begin position="62"/>
        <end position="152"/>
    </location>
</feature>
<feature type="transmembrane region" description="Helical" evidence="1">
    <location>
        <begin position="92"/>
        <end position="116"/>
    </location>
</feature>
<feature type="transmembrane region" description="Helical" evidence="1">
    <location>
        <begin position="64"/>
        <end position="85"/>
    </location>
</feature>
<dbReference type="GO" id="GO:0080120">
    <property type="term" value="P:CAAX-box protein maturation"/>
    <property type="evidence" value="ECO:0007669"/>
    <property type="project" value="UniProtKB-ARBA"/>
</dbReference>
<reference evidence="3 4" key="1">
    <citation type="submission" date="2020-08" db="EMBL/GenBank/DDBJ databases">
        <title>Genomic Encyclopedia of Type Strains, Phase IV (KMG-IV): sequencing the most valuable type-strain genomes for metagenomic binning, comparative biology and taxonomic classification.</title>
        <authorList>
            <person name="Goeker M."/>
        </authorList>
    </citation>
    <scope>NUCLEOTIDE SEQUENCE [LARGE SCALE GENOMIC DNA]</scope>
    <source>
        <strain evidence="3 4">DSM 100044</strain>
    </source>
</reference>
<keyword evidence="3" id="KW-0645">Protease</keyword>
<dbReference type="GO" id="GO:0006508">
    <property type="term" value="P:proteolysis"/>
    <property type="evidence" value="ECO:0007669"/>
    <property type="project" value="UniProtKB-KW"/>
</dbReference>
<feature type="transmembrane region" description="Helical" evidence="1">
    <location>
        <begin position="20"/>
        <end position="44"/>
    </location>
</feature>
<dbReference type="AlphaFoldDB" id="A0A7W9BDW9"/>
<accession>A0A7W9BDW9</accession>
<feature type="transmembrane region" description="Helical" evidence="1">
    <location>
        <begin position="136"/>
        <end position="159"/>
    </location>
</feature>
<gene>
    <name evidence="3" type="ORF">FHS94_002313</name>
</gene>
<organism evidence="3 4">
    <name type="scientific">Sphingomonas aerophila</name>
    <dbReference type="NCBI Taxonomy" id="1344948"/>
    <lineage>
        <taxon>Bacteria</taxon>
        <taxon>Pseudomonadati</taxon>
        <taxon>Pseudomonadota</taxon>
        <taxon>Alphaproteobacteria</taxon>
        <taxon>Sphingomonadales</taxon>
        <taxon>Sphingomonadaceae</taxon>
        <taxon>Sphingomonas</taxon>
    </lineage>
</organism>
<dbReference type="Pfam" id="PF02517">
    <property type="entry name" value="Rce1-like"/>
    <property type="match status" value="1"/>
</dbReference>
<sequence length="161" mass="17004">MNTASSRATDLLFTPRRWVLYVLVAAALSLAGAIPLAALARLLFPEAPAPDLGGGSVSAGTLVVLIAIVSPVIETLLMSGPVLLLNRLGGRWVAVVGSAMLWGVLHSLLAPTWGVAIWWPFLIFSTAFLTWREKGYWIGIATAATIHLLNNVGPALLIARG</sequence>
<dbReference type="InterPro" id="IPR003675">
    <property type="entry name" value="Rce1/LyrA-like_dom"/>
</dbReference>
<keyword evidence="3" id="KW-0378">Hydrolase</keyword>
<proteinExistence type="predicted"/>
<dbReference type="EMBL" id="JACIJK010000006">
    <property type="protein sequence ID" value="MBB5715467.1"/>
    <property type="molecule type" value="Genomic_DNA"/>
</dbReference>
<evidence type="ECO:0000313" key="3">
    <source>
        <dbReference type="EMBL" id="MBB5715467.1"/>
    </source>
</evidence>
<dbReference type="Proteomes" id="UP000546200">
    <property type="component" value="Unassembled WGS sequence"/>
</dbReference>
<keyword evidence="4" id="KW-1185">Reference proteome</keyword>
<comment type="caution">
    <text evidence="3">The sequence shown here is derived from an EMBL/GenBank/DDBJ whole genome shotgun (WGS) entry which is preliminary data.</text>
</comment>
<evidence type="ECO:0000259" key="2">
    <source>
        <dbReference type="Pfam" id="PF02517"/>
    </source>
</evidence>
<dbReference type="RefSeq" id="WP_184057791.1">
    <property type="nucleotide sequence ID" value="NZ_JACIJK010000006.1"/>
</dbReference>
<evidence type="ECO:0000313" key="4">
    <source>
        <dbReference type="Proteomes" id="UP000546200"/>
    </source>
</evidence>
<dbReference type="GO" id="GO:0004175">
    <property type="term" value="F:endopeptidase activity"/>
    <property type="evidence" value="ECO:0007669"/>
    <property type="project" value="UniProtKB-ARBA"/>
</dbReference>
<evidence type="ECO:0000256" key="1">
    <source>
        <dbReference type="SAM" id="Phobius"/>
    </source>
</evidence>
<protein>
    <submittedName>
        <fullName evidence="3">Membrane protease YdiL (CAAX protease family)</fullName>
    </submittedName>
</protein>